<dbReference type="SUPFAM" id="SSF53335">
    <property type="entry name" value="S-adenosyl-L-methionine-dependent methyltransferases"/>
    <property type="match status" value="1"/>
</dbReference>
<comment type="caution">
    <text evidence="4">The sequence shown here is derived from an EMBL/GenBank/DDBJ whole genome shotgun (WGS) entry which is preliminary data.</text>
</comment>
<accession>A0A812YJT6</accession>
<dbReference type="EMBL" id="CAJNJA010042228">
    <property type="protein sequence ID" value="CAE7781782.1"/>
    <property type="molecule type" value="Genomic_DNA"/>
</dbReference>
<feature type="non-terminal residue" evidence="4">
    <location>
        <position position="809"/>
    </location>
</feature>
<protein>
    <recommendedName>
        <fullName evidence="6">DNA (cytosine-5-)-methyltransferase</fullName>
    </recommendedName>
</protein>
<dbReference type="GO" id="GO:0032259">
    <property type="term" value="P:methylation"/>
    <property type="evidence" value="ECO:0007669"/>
    <property type="project" value="UniProtKB-KW"/>
</dbReference>
<dbReference type="InterPro" id="IPR001525">
    <property type="entry name" value="C5_MeTfrase"/>
</dbReference>
<sequence length="809" mass="88586">CCVSAPIASPPPLVAGAMASAALVSSAMVEFPTLAASAGAGPDMLAYLEARSLNRTATLALVADTWESVDTKVFRPFRDGIVAGTMHKVDDEEAPVAQMHWEHTRDKLYTPVAVGERSAGSAPHQLKLVDGALAVEEDRPMVPKGIWSVVAIVAYVDWWVGKARLRSHQLDAVVDYWDAASHRLASEMRLGRTFDEVSRDITGDNLAFSEAMLASRQPAKKNHTTQATEDNTGEPDDQPKGKAKGKGTRWRPGKRQRTTTGRDGRDQDWEADWPTRRWTRDDRDDDNRRGGRYQQTGRNDEDRRGQRQWRGQQQWRGQGNDRGEDSRRATLAVRPALRRRRRRIDYIVLSLFDGIGAAPAILEDLYGEPVAAFSWEVDRLCVKLASARLPWMTHRGDFTADSAQAVAAAIEKADPRARAIVIVAAAPPCQDFSRIGSAAGHTGDKGSLFLKSVDFVHDLAGLIGDRRLGFLFENVVMEPKDAAVVSEALGVEPFVACVGLRLDIAPETVVDVAGGDDHVDRPGRGAAAPVEQAGVVPATSVGVTTGTGRGDGSRWPVLPRGGDVRPATVAAPPRRLRMTRDDRRPNGSGRSCPNRPRRDGRQAVPPAAKEKLHMLPPPYTAASFLDDRARHKMLANGWRWGVAVHDAVDGRTVRRRPGTHGTTAAPATDLELPDDDPDMHWHLAGQLVHCTVARRPSLEPALERVLELWTHWRPGCATGGAVRTQLVQDMQETTDEWLAARSAPIRSTYTVPGKTRHTQIPVVLHLLQMVGYPDVAGMTADLTDGFDMLGELRRGPGWKPRTDGRYSNP</sequence>
<dbReference type="AlphaFoldDB" id="A0A812YJT6"/>
<feature type="compositionally biased region" description="Low complexity" evidence="3">
    <location>
        <begin position="308"/>
        <end position="318"/>
    </location>
</feature>
<feature type="compositionally biased region" description="Basic residues" evidence="3">
    <location>
        <begin position="241"/>
        <end position="257"/>
    </location>
</feature>
<organism evidence="4 5">
    <name type="scientific">Symbiodinium necroappetens</name>
    <dbReference type="NCBI Taxonomy" id="1628268"/>
    <lineage>
        <taxon>Eukaryota</taxon>
        <taxon>Sar</taxon>
        <taxon>Alveolata</taxon>
        <taxon>Dinophyceae</taxon>
        <taxon>Suessiales</taxon>
        <taxon>Symbiodiniaceae</taxon>
        <taxon>Symbiodinium</taxon>
    </lineage>
</organism>
<name>A0A812YJT6_9DINO</name>
<dbReference type="InterPro" id="IPR029063">
    <property type="entry name" value="SAM-dependent_MTases_sf"/>
</dbReference>
<feature type="compositionally biased region" description="Basic and acidic residues" evidence="3">
    <location>
        <begin position="260"/>
        <end position="289"/>
    </location>
</feature>
<dbReference type="Pfam" id="PF00145">
    <property type="entry name" value="DNA_methylase"/>
    <property type="match status" value="1"/>
</dbReference>
<feature type="region of interest" description="Disordered" evidence="3">
    <location>
        <begin position="537"/>
        <end position="615"/>
    </location>
</feature>
<gene>
    <name evidence="4" type="ORF">SNEC2469_LOCUS22911</name>
</gene>
<evidence type="ECO:0000256" key="2">
    <source>
        <dbReference type="ARBA" id="ARBA00022679"/>
    </source>
</evidence>
<dbReference type="OrthoDB" id="641149at2759"/>
<dbReference type="Gene3D" id="3.40.50.150">
    <property type="entry name" value="Vaccinia Virus protein VP39"/>
    <property type="match status" value="1"/>
</dbReference>
<evidence type="ECO:0000313" key="4">
    <source>
        <dbReference type="EMBL" id="CAE7781782.1"/>
    </source>
</evidence>
<keyword evidence="2" id="KW-0808">Transferase</keyword>
<feature type="non-terminal residue" evidence="4">
    <location>
        <position position="1"/>
    </location>
</feature>
<keyword evidence="5" id="KW-1185">Reference proteome</keyword>
<dbReference type="GO" id="GO:0008168">
    <property type="term" value="F:methyltransferase activity"/>
    <property type="evidence" value="ECO:0007669"/>
    <property type="project" value="UniProtKB-KW"/>
</dbReference>
<evidence type="ECO:0000256" key="3">
    <source>
        <dbReference type="SAM" id="MobiDB-lite"/>
    </source>
</evidence>
<evidence type="ECO:0008006" key="6">
    <source>
        <dbReference type="Google" id="ProtNLM"/>
    </source>
</evidence>
<feature type="region of interest" description="Disordered" evidence="3">
    <location>
        <begin position="214"/>
        <end position="327"/>
    </location>
</feature>
<keyword evidence="1" id="KW-0489">Methyltransferase</keyword>
<proteinExistence type="predicted"/>
<dbReference type="Proteomes" id="UP000601435">
    <property type="component" value="Unassembled WGS sequence"/>
</dbReference>
<evidence type="ECO:0000313" key="5">
    <source>
        <dbReference type="Proteomes" id="UP000601435"/>
    </source>
</evidence>
<evidence type="ECO:0000256" key="1">
    <source>
        <dbReference type="ARBA" id="ARBA00022603"/>
    </source>
</evidence>
<reference evidence="4" key="1">
    <citation type="submission" date="2021-02" db="EMBL/GenBank/DDBJ databases">
        <authorList>
            <person name="Dougan E. K."/>
            <person name="Rhodes N."/>
            <person name="Thang M."/>
            <person name="Chan C."/>
        </authorList>
    </citation>
    <scope>NUCLEOTIDE SEQUENCE</scope>
</reference>